<dbReference type="InterPro" id="IPR012879">
    <property type="entry name" value="CCDC47"/>
</dbReference>
<gene>
    <name evidence="8" type="ORF">CLEI1391_LOCUS13284</name>
</gene>
<protein>
    <recommendedName>
        <fullName evidence="9">DUF1682 domain-containing protein</fullName>
    </recommendedName>
</protein>
<dbReference type="GO" id="GO:0032469">
    <property type="term" value="P:endoplasmic reticulum calcium ion homeostasis"/>
    <property type="evidence" value="ECO:0007669"/>
    <property type="project" value="InterPro"/>
</dbReference>
<dbReference type="EMBL" id="HBFB01023581">
    <property type="protein sequence ID" value="CAD8687149.1"/>
    <property type="molecule type" value="Transcribed_RNA"/>
</dbReference>
<evidence type="ECO:0000256" key="4">
    <source>
        <dbReference type="ARBA" id="ARBA00023136"/>
    </source>
</evidence>
<evidence type="ECO:0000256" key="3">
    <source>
        <dbReference type="ARBA" id="ARBA00022989"/>
    </source>
</evidence>
<feature type="chain" id="PRO_5031421719" description="DUF1682 domain-containing protein" evidence="7">
    <location>
        <begin position="27"/>
        <end position="425"/>
    </location>
</feature>
<dbReference type="PANTHER" id="PTHR12883">
    <property type="entry name" value="ADIPOCYTE-SPECIFIC PROTEIN 4-RELATED"/>
    <property type="match status" value="1"/>
</dbReference>
<dbReference type="PANTHER" id="PTHR12883:SF0">
    <property type="entry name" value="PAT COMPLEX SUBUNIT CCDC47"/>
    <property type="match status" value="1"/>
</dbReference>
<sequence>MRSKRFASALLCSCVLLLIVAQPALCADLEGLDDEGHHEEHVHKRAPAQAQQQHVDTKTQPPAADASDNVVYDLRSKKLKQQAERIAALEKMPRKLVGQYEVACVAFLLLFLINLVVGRTTNAGIAAAWAREFLGEGNFLERNFSKVEAGKNGGLIKEAGHCYKVYGTGRRHVEGLTVTLDLKARQDLISRIWSLVWPSEDSVIFEAVLREASTPQTVLAVGTPKAVRKIKDAYLDVVKYTKKVGGGQVSGWPGDKLHILAEHSAVFTDIFGEARVSQAFNPSGPYPRALRYFRSLYVSSESSEGTGPNKRLLRLTLALPSARNMADLAPYVALVPLLIDLFGSYRLPPDLKRKAEATRAKEGDSAEEELRKRRLEELAQRKLDKLAEEKARIARLPPAERQKAEDKLAKKQMEKQMRKRSVRVG</sequence>
<name>A0A7S0RTI2_9CHLO</name>
<feature type="compositionally biased region" description="Polar residues" evidence="5">
    <location>
        <begin position="49"/>
        <end position="60"/>
    </location>
</feature>
<organism evidence="8">
    <name type="scientific">Chlamydomonas leiostraca</name>
    <dbReference type="NCBI Taxonomy" id="1034604"/>
    <lineage>
        <taxon>Eukaryota</taxon>
        <taxon>Viridiplantae</taxon>
        <taxon>Chlorophyta</taxon>
        <taxon>core chlorophytes</taxon>
        <taxon>Chlorophyceae</taxon>
        <taxon>CS clade</taxon>
        <taxon>Chlamydomonadales</taxon>
        <taxon>Chlamydomonadaceae</taxon>
        <taxon>Chlamydomonas</taxon>
    </lineage>
</organism>
<keyword evidence="3 6" id="KW-1133">Transmembrane helix</keyword>
<feature type="signal peptide" evidence="7">
    <location>
        <begin position="1"/>
        <end position="26"/>
    </location>
</feature>
<dbReference type="Pfam" id="PF07946">
    <property type="entry name" value="CCDC47"/>
    <property type="match status" value="1"/>
</dbReference>
<feature type="transmembrane region" description="Helical" evidence="6">
    <location>
        <begin position="97"/>
        <end position="117"/>
    </location>
</feature>
<feature type="compositionally biased region" description="Basic and acidic residues" evidence="5">
    <location>
        <begin position="389"/>
        <end position="416"/>
    </location>
</feature>
<evidence type="ECO:0000256" key="5">
    <source>
        <dbReference type="SAM" id="MobiDB-lite"/>
    </source>
</evidence>
<dbReference type="GO" id="GO:0005509">
    <property type="term" value="F:calcium ion binding"/>
    <property type="evidence" value="ECO:0007669"/>
    <property type="project" value="InterPro"/>
</dbReference>
<keyword evidence="4 6" id="KW-0472">Membrane</keyword>
<feature type="region of interest" description="Disordered" evidence="5">
    <location>
        <begin position="37"/>
        <end position="67"/>
    </location>
</feature>
<dbReference type="GO" id="GO:0005783">
    <property type="term" value="C:endoplasmic reticulum"/>
    <property type="evidence" value="ECO:0007669"/>
    <property type="project" value="InterPro"/>
</dbReference>
<evidence type="ECO:0000256" key="6">
    <source>
        <dbReference type="SAM" id="Phobius"/>
    </source>
</evidence>
<keyword evidence="7" id="KW-0732">Signal</keyword>
<dbReference type="GO" id="GO:0016020">
    <property type="term" value="C:membrane"/>
    <property type="evidence" value="ECO:0007669"/>
    <property type="project" value="UniProtKB-SubCell"/>
</dbReference>
<proteinExistence type="predicted"/>
<comment type="subcellular location">
    <subcellularLocation>
        <location evidence="1">Membrane</location>
        <topology evidence="1">Single-pass membrane protein</topology>
    </subcellularLocation>
</comment>
<accession>A0A7S0RTI2</accession>
<evidence type="ECO:0000256" key="7">
    <source>
        <dbReference type="SAM" id="SignalP"/>
    </source>
</evidence>
<evidence type="ECO:0000256" key="1">
    <source>
        <dbReference type="ARBA" id="ARBA00004167"/>
    </source>
</evidence>
<dbReference type="AlphaFoldDB" id="A0A7S0RTI2"/>
<feature type="region of interest" description="Disordered" evidence="5">
    <location>
        <begin position="389"/>
        <end position="425"/>
    </location>
</feature>
<evidence type="ECO:0000256" key="2">
    <source>
        <dbReference type="ARBA" id="ARBA00022692"/>
    </source>
</evidence>
<keyword evidence="2 6" id="KW-0812">Transmembrane</keyword>
<evidence type="ECO:0000313" key="8">
    <source>
        <dbReference type="EMBL" id="CAD8687149.1"/>
    </source>
</evidence>
<reference evidence="8" key="1">
    <citation type="submission" date="2021-01" db="EMBL/GenBank/DDBJ databases">
        <authorList>
            <person name="Corre E."/>
            <person name="Pelletier E."/>
            <person name="Niang G."/>
            <person name="Scheremetjew M."/>
            <person name="Finn R."/>
            <person name="Kale V."/>
            <person name="Holt S."/>
            <person name="Cochrane G."/>
            <person name="Meng A."/>
            <person name="Brown T."/>
            <person name="Cohen L."/>
        </authorList>
    </citation>
    <scope>NUCLEOTIDE SEQUENCE</scope>
    <source>
        <strain evidence="8">SAG 11-49</strain>
    </source>
</reference>
<evidence type="ECO:0008006" key="9">
    <source>
        <dbReference type="Google" id="ProtNLM"/>
    </source>
</evidence>